<feature type="region of interest" description="Disordered" evidence="1">
    <location>
        <begin position="136"/>
        <end position="173"/>
    </location>
</feature>
<dbReference type="Gene3D" id="3.30.1150.10">
    <property type="match status" value="1"/>
</dbReference>
<keyword evidence="2" id="KW-1133">Transmembrane helix</keyword>
<dbReference type="InterPro" id="IPR037682">
    <property type="entry name" value="TonB_C"/>
</dbReference>
<feature type="domain" description="TonB C-terminal" evidence="3">
    <location>
        <begin position="215"/>
        <end position="272"/>
    </location>
</feature>
<evidence type="ECO:0000256" key="1">
    <source>
        <dbReference type="SAM" id="MobiDB-lite"/>
    </source>
</evidence>
<feature type="transmembrane region" description="Helical" evidence="2">
    <location>
        <begin position="37"/>
        <end position="58"/>
    </location>
</feature>
<organism evidence="4 5">
    <name type="scientific">Flavobacterium croceum DSM 17960</name>
    <dbReference type="NCBI Taxonomy" id="1121886"/>
    <lineage>
        <taxon>Bacteria</taxon>
        <taxon>Pseudomonadati</taxon>
        <taxon>Bacteroidota</taxon>
        <taxon>Flavobacteriia</taxon>
        <taxon>Flavobacteriales</taxon>
        <taxon>Flavobacteriaceae</taxon>
        <taxon>Flavobacterium</taxon>
    </lineage>
</organism>
<gene>
    <name evidence="4" type="ORF">Q361_11197</name>
</gene>
<dbReference type="GO" id="GO:0055085">
    <property type="term" value="P:transmembrane transport"/>
    <property type="evidence" value="ECO:0007669"/>
    <property type="project" value="InterPro"/>
</dbReference>
<comment type="caution">
    <text evidence="4">The sequence shown here is derived from an EMBL/GenBank/DDBJ whole genome shotgun (WGS) entry which is preliminary data.</text>
</comment>
<proteinExistence type="predicted"/>
<keyword evidence="2" id="KW-0472">Membrane</keyword>
<reference evidence="4 5" key="1">
    <citation type="submission" date="2018-01" db="EMBL/GenBank/DDBJ databases">
        <title>Genomic Encyclopedia of Type Strains, Phase I: the one thousand microbial genomes (KMG-I) project.</title>
        <authorList>
            <person name="Goeker M."/>
        </authorList>
    </citation>
    <scope>NUCLEOTIDE SEQUENCE [LARGE SCALE GENOMIC DNA]</scope>
    <source>
        <strain evidence="4 5">DSM 17960</strain>
    </source>
</reference>
<evidence type="ECO:0000313" key="4">
    <source>
        <dbReference type="EMBL" id="POS01386.1"/>
    </source>
</evidence>
<evidence type="ECO:0000259" key="3">
    <source>
        <dbReference type="Pfam" id="PF03544"/>
    </source>
</evidence>
<dbReference type="RefSeq" id="WP_103726486.1">
    <property type="nucleotide sequence ID" value="NZ_PQNY01000011.1"/>
</dbReference>
<feature type="compositionally biased region" description="Gly residues" evidence="1">
    <location>
        <begin position="143"/>
        <end position="160"/>
    </location>
</feature>
<dbReference type="Pfam" id="PF03544">
    <property type="entry name" value="TonB_C"/>
    <property type="match status" value="1"/>
</dbReference>
<accession>A0A2S4N6N9</accession>
<dbReference type="EMBL" id="PQNY01000011">
    <property type="protein sequence ID" value="POS01386.1"/>
    <property type="molecule type" value="Genomic_DNA"/>
</dbReference>
<dbReference type="OrthoDB" id="1095452at2"/>
<protein>
    <submittedName>
        <fullName evidence="4">Protein TonB</fullName>
    </submittedName>
</protein>
<sequence length="275" mass="30040">MFNVSIFEKKWLDLVFEGKNKEYGAYQLRRENSKTTFFAFLTGISIIGSGVFILSSFATTKPIVTDDGPILKPAVSIDEFVHHVQNLSKEKKLVTPPSNKSETMPKKPSLANLVVSSSSQAQQNILTNEDLLKQQQNTSSTGVTGGTGQNVGQLGGGTDTGGTNTDSSGNGGEIFDTSAVEIEPSFPGGVDKFRQFIGSNFRFESDDDESINLLIQFIVEKNGQITDVEVVKSNNEEANKEAVRVLKSLKTKWNPGKMGDKAVRVQYKIPIRINP</sequence>
<evidence type="ECO:0000256" key="2">
    <source>
        <dbReference type="SAM" id="Phobius"/>
    </source>
</evidence>
<dbReference type="Proteomes" id="UP000237056">
    <property type="component" value="Unassembled WGS sequence"/>
</dbReference>
<keyword evidence="5" id="KW-1185">Reference proteome</keyword>
<name>A0A2S4N6N9_9FLAO</name>
<dbReference type="AlphaFoldDB" id="A0A2S4N6N9"/>
<evidence type="ECO:0000313" key="5">
    <source>
        <dbReference type="Proteomes" id="UP000237056"/>
    </source>
</evidence>
<keyword evidence="2" id="KW-0812">Transmembrane</keyword>
<dbReference type="SUPFAM" id="SSF74653">
    <property type="entry name" value="TolA/TonB C-terminal domain"/>
    <property type="match status" value="1"/>
</dbReference>